<dbReference type="EMBL" id="JAUDCF010000007">
    <property type="protein sequence ID" value="MDM8145201.1"/>
    <property type="molecule type" value="Genomic_DNA"/>
</dbReference>
<sequence>MGIELETLHLAECIVRRRDAHLRQSVGEVQRDGVQIVARARTAQQVGKTLALVAEVEGATLCGIPGGDGMFAGVAPVQGYFGFGGTVVLHGVGADLSLVVYLYGERVARVKLAAVAVLFLADARRRCAPGLCLAALHTEGDAGYLQRVLSFGQTVTVRQFVLRAGSRGKEQCGCGKKQMDGMSFLHIGLSFYLFSFCAAAACEGGRRTIVSMGSSGLTLAPGQRYVGLTA</sequence>
<name>A0ABT7U3V6_9BACE</name>
<accession>A0ABT7U3V6</accession>
<reference evidence="2" key="1">
    <citation type="submission" date="2023-07" db="EMBL/GenBank/DDBJ databases">
        <title>Identification and characterization of horizontal gene transfer across gut microbiota members of farm animals based on homology search.</title>
        <authorList>
            <person name="Schwarzerova J."/>
            <person name="Nykrynova M."/>
            <person name="Jureckova K."/>
            <person name="Cejkova D."/>
            <person name="Rychlik I."/>
        </authorList>
    </citation>
    <scope>NUCLEOTIDE SEQUENCE [LARGE SCALE GENOMIC DNA]</scope>
    <source>
        <strain evidence="2">ET4</strain>
    </source>
</reference>
<keyword evidence="2" id="KW-1185">Reference proteome</keyword>
<comment type="caution">
    <text evidence="1">The sequence shown here is derived from an EMBL/GenBank/DDBJ whole genome shotgun (WGS) entry which is preliminary data.</text>
</comment>
<dbReference type="Proteomes" id="UP001228403">
    <property type="component" value="Unassembled WGS sequence"/>
</dbReference>
<evidence type="ECO:0000313" key="2">
    <source>
        <dbReference type="Proteomes" id="UP001228403"/>
    </source>
</evidence>
<protein>
    <submittedName>
        <fullName evidence="1">Uncharacterized protein</fullName>
    </submittedName>
</protein>
<gene>
    <name evidence="1" type="ORF">QUW02_04545</name>
</gene>
<evidence type="ECO:0000313" key="1">
    <source>
        <dbReference type="EMBL" id="MDM8145201.1"/>
    </source>
</evidence>
<organism evidence="1 2">
    <name type="scientific">Bacteroides eggerthii</name>
    <dbReference type="NCBI Taxonomy" id="28111"/>
    <lineage>
        <taxon>Bacteria</taxon>
        <taxon>Pseudomonadati</taxon>
        <taxon>Bacteroidota</taxon>
        <taxon>Bacteroidia</taxon>
        <taxon>Bacteroidales</taxon>
        <taxon>Bacteroidaceae</taxon>
        <taxon>Bacteroides</taxon>
    </lineage>
</organism>
<proteinExistence type="predicted"/>